<reference evidence="1" key="3">
    <citation type="submission" date="2025-09" db="UniProtKB">
        <authorList>
            <consortium name="Ensembl"/>
        </authorList>
    </citation>
    <scope>IDENTIFICATION</scope>
</reference>
<accession>A0AC11EGF6</accession>
<dbReference type="Ensembl" id="ENSOART00020051012.1">
    <property type="protein sequence ID" value="ENSOARP00020058309.1"/>
    <property type="gene ID" value="ENSOARG00020029020.1"/>
</dbReference>
<protein>
    <submittedName>
        <fullName evidence="1">Uncharacterized protein</fullName>
    </submittedName>
</protein>
<reference evidence="1" key="2">
    <citation type="submission" date="2025-08" db="UniProtKB">
        <authorList>
            <consortium name="Ensembl"/>
        </authorList>
    </citation>
    <scope>IDENTIFICATION</scope>
</reference>
<name>A0AC11EGF6_SHEEP</name>
<reference evidence="1" key="1">
    <citation type="submission" date="2020-11" db="EMBL/GenBank/DDBJ databases">
        <authorList>
            <person name="Davenport K.M."/>
            <person name="Bickhart D.M."/>
            <person name="Smith T.P.L."/>
            <person name="Murdoch B.M."/>
            <person name="Rosen B.D."/>
        </authorList>
    </citation>
    <scope>NUCLEOTIDE SEQUENCE [LARGE SCALE GENOMIC DNA]</scope>
    <source>
        <strain evidence="1">OAR_USU_Benz2616</strain>
    </source>
</reference>
<organism evidence="1">
    <name type="scientific">Ovis aries</name>
    <name type="common">Sheep</name>
    <dbReference type="NCBI Taxonomy" id="9940"/>
    <lineage>
        <taxon>Eukaryota</taxon>
        <taxon>Metazoa</taxon>
        <taxon>Chordata</taxon>
        <taxon>Craniata</taxon>
        <taxon>Vertebrata</taxon>
        <taxon>Euteleostomi</taxon>
        <taxon>Mammalia</taxon>
        <taxon>Eutheria</taxon>
        <taxon>Laurasiatheria</taxon>
        <taxon>Artiodactyla</taxon>
        <taxon>Ruminantia</taxon>
        <taxon>Pecora</taxon>
        <taxon>Bovidae</taxon>
        <taxon>Caprinae</taxon>
        <taxon>Ovis</taxon>
    </lineage>
</organism>
<evidence type="ECO:0000313" key="1">
    <source>
        <dbReference type="Ensembl" id="ENSOARP00020058309.1"/>
    </source>
</evidence>
<proteinExistence type="predicted"/>
<sequence>MDWLDLLAVQGTLKSLLQHRSSKASILQCSAFFRVQFSHSYMTTGKTIALTRRTLVGKVMSLLLNILSRLVITFLPRSKHLLISWLQSPSAVILEPQNMKSDTFHCFPISFP</sequence>